<dbReference type="SUPFAM" id="SSF47598">
    <property type="entry name" value="Ribbon-helix-helix"/>
    <property type="match status" value="1"/>
</dbReference>
<dbReference type="PaxDb" id="79929-MTBMA_c09830"/>
<reference key="1">
    <citation type="submission" date="2009-08" db="EMBL/GenBank/DDBJ databases">
        <title>The genome sequence of Methanothermobacter marburgensis.</title>
        <authorList>
            <person name="Kaster A."/>
            <person name="Seedorf H."/>
            <person name="Goenrich M."/>
            <person name="Wiezer A."/>
            <person name="Liesegang H."/>
            <person name="Thauer R."/>
            <person name="Gottschalk G."/>
        </authorList>
    </citation>
    <scope>NUCLEOTIDE SEQUENCE</scope>
    <source>
        <strain>Marburg</strain>
    </source>
</reference>
<dbReference type="CDD" id="cd22231">
    <property type="entry name" value="RHH_NikR_HicB-like"/>
    <property type="match status" value="1"/>
</dbReference>
<evidence type="ECO:0000313" key="7">
    <source>
        <dbReference type="EMBL" id="ADL58578.1"/>
    </source>
</evidence>
<dbReference type="EMBL" id="CP001710">
    <property type="protein sequence ID" value="ADL58578.1"/>
    <property type="molecule type" value="Genomic_DNA"/>
</dbReference>
<dbReference type="InterPro" id="IPR002145">
    <property type="entry name" value="CopG"/>
</dbReference>
<dbReference type="RefSeq" id="WP_013295801.1">
    <property type="nucleotide sequence ID" value="NC_014408.1"/>
</dbReference>
<dbReference type="SUPFAM" id="SSF55021">
    <property type="entry name" value="ACT-like"/>
    <property type="match status" value="1"/>
</dbReference>
<dbReference type="Pfam" id="PF01402">
    <property type="entry name" value="RHH_1"/>
    <property type="match status" value="1"/>
</dbReference>
<dbReference type="GeneID" id="9704691"/>
<dbReference type="InterPro" id="IPR050192">
    <property type="entry name" value="CopG/NikR_regulator"/>
</dbReference>
<evidence type="ECO:0000313" key="8">
    <source>
        <dbReference type="Proteomes" id="UP000000345"/>
    </source>
</evidence>
<reference evidence="7 8" key="2">
    <citation type="journal article" date="2010" name="J. Bacteriol.">
        <title>Complete genome sequence of Methanothermobacter marburgensis, a methanoarchaeon model organism.</title>
        <authorList>
            <person name="Liesegang H."/>
            <person name="Kaster A.K."/>
            <person name="Wiezer A."/>
            <person name="Goenrich M."/>
            <person name="Wollherr A."/>
            <person name="Seedorf H."/>
            <person name="Gottschalk G."/>
            <person name="Thauer R.K."/>
        </authorList>
    </citation>
    <scope>NUCLEOTIDE SEQUENCE [LARGE SCALE GENOMIC DNA]</scope>
    <source>
        <strain evidence="8">ATCC BAA-927 / DSM 2133 / JCM 14651 / NBRC 100331 / OCM 82 / Marburg</strain>
    </source>
</reference>
<dbReference type="AlphaFoldDB" id="D9PWI0"/>
<feature type="domain" description="Ribbon-helix-helix protein CopG" evidence="5">
    <location>
        <begin position="2"/>
        <end position="42"/>
    </location>
</feature>
<evidence type="ECO:0000256" key="1">
    <source>
        <dbReference type="ARBA" id="ARBA00008478"/>
    </source>
</evidence>
<dbReference type="Proteomes" id="UP000000345">
    <property type="component" value="Chromosome"/>
</dbReference>
<dbReference type="STRING" id="79929.MTBMA_c09830"/>
<evidence type="ECO:0000256" key="4">
    <source>
        <dbReference type="ARBA" id="ARBA00023163"/>
    </source>
</evidence>
<keyword evidence="2" id="KW-0805">Transcription regulation</keyword>
<dbReference type="InterPro" id="IPR013321">
    <property type="entry name" value="Arc_rbn_hlx_hlx"/>
</dbReference>
<dbReference type="InterPro" id="IPR045865">
    <property type="entry name" value="ACT-like_dom_sf"/>
</dbReference>
<dbReference type="PANTHER" id="PTHR34719">
    <property type="entry name" value="NICKEL-RESPONSIVE REGULATOR"/>
    <property type="match status" value="1"/>
</dbReference>
<keyword evidence="4" id="KW-0804">Transcription</keyword>
<dbReference type="PANTHER" id="PTHR34719:SF3">
    <property type="entry name" value="NICKEL-RESPONSIVE REGULATOR-RELATED"/>
    <property type="match status" value="1"/>
</dbReference>
<protein>
    <submittedName>
        <fullName evidence="7">Predicted nickel responsive regulator</fullName>
    </submittedName>
</protein>
<dbReference type="InterPro" id="IPR014864">
    <property type="entry name" value="TF_NikR_Ni-bd_C"/>
</dbReference>
<dbReference type="HOGENOM" id="CLU_113319_0_1_2"/>
<dbReference type="GeneID" id="77399760"/>
<dbReference type="OrthoDB" id="9459at2157"/>
<accession>D9PWI0</accession>
<dbReference type="GO" id="GO:0003677">
    <property type="term" value="F:DNA binding"/>
    <property type="evidence" value="ECO:0007669"/>
    <property type="project" value="UniProtKB-KW"/>
</dbReference>
<feature type="domain" description="Transcription factor NikR nickel binding C-terminal" evidence="6">
    <location>
        <begin position="61"/>
        <end position="125"/>
    </location>
</feature>
<comment type="similarity">
    <text evidence="1">Belongs to the transcriptional regulatory CopG/NikR family.</text>
</comment>
<evidence type="ECO:0000259" key="5">
    <source>
        <dbReference type="Pfam" id="PF01402"/>
    </source>
</evidence>
<gene>
    <name evidence="7" type="primary">nikR2</name>
    <name evidence="7" type="ordered locus">MTBMA_c09830</name>
</gene>
<dbReference type="InterPro" id="IPR010985">
    <property type="entry name" value="Ribbon_hlx_hlx"/>
</dbReference>
<keyword evidence="3" id="KW-0238">DNA-binding</keyword>
<dbReference type="Gene3D" id="1.10.1220.10">
    <property type="entry name" value="Met repressor-like"/>
    <property type="match status" value="1"/>
</dbReference>
<evidence type="ECO:0000256" key="2">
    <source>
        <dbReference type="ARBA" id="ARBA00023015"/>
    </source>
</evidence>
<evidence type="ECO:0000256" key="3">
    <source>
        <dbReference type="ARBA" id="ARBA00023125"/>
    </source>
</evidence>
<keyword evidence="8" id="KW-1185">Reference proteome</keyword>
<dbReference type="Pfam" id="PF08753">
    <property type="entry name" value="NikR_C"/>
    <property type="match status" value="1"/>
</dbReference>
<dbReference type="Gene3D" id="3.30.70.1150">
    <property type="entry name" value="ACT-like. Chain A, domain 2"/>
    <property type="match status" value="1"/>
</dbReference>
<dbReference type="GO" id="GO:0006355">
    <property type="term" value="P:regulation of DNA-templated transcription"/>
    <property type="evidence" value="ECO:0007669"/>
    <property type="project" value="InterPro"/>
</dbReference>
<proteinExistence type="inferred from homology"/>
<sequence>MVVVSVSLSEKLLAEIDALRDEMGFSGRSDVVRAAARLLIDEKRNMQELRGDINAVLFLIHKRNDEDMVTEIKHDYEDIISTQIHSHLKDGKCLELFIIEGESSRVRELTERFIACGRMAHIKLFTF</sequence>
<dbReference type="InterPro" id="IPR027271">
    <property type="entry name" value="Acetolactate_synth/TF_NikR_C"/>
</dbReference>
<organism evidence="7 8">
    <name type="scientific">Methanothermobacter marburgensis (strain ATCC BAA-927 / DSM 2133 / JCM 14651 / NBRC 100331 / OCM 82 / Marburg)</name>
    <name type="common">Methanobacterium thermoautotrophicum</name>
    <dbReference type="NCBI Taxonomy" id="79929"/>
    <lineage>
        <taxon>Archaea</taxon>
        <taxon>Methanobacteriati</taxon>
        <taxon>Methanobacteriota</taxon>
        <taxon>Methanomada group</taxon>
        <taxon>Methanobacteria</taxon>
        <taxon>Methanobacteriales</taxon>
        <taxon>Methanobacteriaceae</taxon>
        <taxon>Methanothermobacter</taxon>
    </lineage>
</organism>
<name>D9PWI0_METTM</name>
<evidence type="ECO:0000259" key="6">
    <source>
        <dbReference type="Pfam" id="PF08753"/>
    </source>
</evidence>
<dbReference type="KEGG" id="mmg:MTBMA_c09830"/>